<name>A0AAF0WQ89_DAUCS</name>
<dbReference type="InterPro" id="IPR048362">
    <property type="entry name" value="PARG_helical"/>
</dbReference>
<reference evidence="8" key="2">
    <citation type="submission" date="2022-03" db="EMBL/GenBank/DDBJ databases">
        <title>Draft title - Genomic analysis of global carrot germplasm unveils the trajectory of domestication and the origin of high carotenoid orange carrot.</title>
        <authorList>
            <person name="Iorizzo M."/>
            <person name="Ellison S."/>
            <person name="Senalik D."/>
            <person name="Macko-Podgorni A."/>
            <person name="Grzebelus D."/>
            <person name="Bostan H."/>
            <person name="Rolling W."/>
            <person name="Curaba J."/>
            <person name="Simon P."/>
        </authorList>
    </citation>
    <scope>NUCLEOTIDE SEQUENCE</scope>
    <source>
        <tissue evidence="8">Leaf</tissue>
    </source>
</reference>
<evidence type="ECO:0000256" key="5">
    <source>
        <dbReference type="PIRSR" id="PIRSR607724-2"/>
    </source>
</evidence>
<dbReference type="InterPro" id="IPR046372">
    <property type="entry name" value="PARG_cat_C"/>
</dbReference>
<dbReference type="GO" id="GO:0005634">
    <property type="term" value="C:nucleus"/>
    <property type="evidence" value="ECO:0007669"/>
    <property type="project" value="TreeGrafter"/>
</dbReference>
<feature type="binding site" evidence="5">
    <location>
        <position position="276"/>
    </location>
    <ligand>
        <name>substrate</name>
    </ligand>
</feature>
<dbReference type="GO" id="GO:0006282">
    <property type="term" value="P:regulation of DNA repair"/>
    <property type="evidence" value="ECO:0007669"/>
    <property type="project" value="InterPro"/>
</dbReference>
<feature type="domain" description="PARG helical" evidence="7">
    <location>
        <begin position="85"/>
        <end position="224"/>
    </location>
</feature>
<dbReference type="PANTHER" id="PTHR12837">
    <property type="entry name" value="POLY ADP-RIBOSE GLYCOHYDROLASE"/>
    <property type="match status" value="1"/>
</dbReference>
<gene>
    <name evidence="8" type="ORF">DCAR_0313064</name>
</gene>
<dbReference type="GO" id="GO:0005975">
    <property type="term" value="P:carbohydrate metabolic process"/>
    <property type="evidence" value="ECO:0007669"/>
    <property type="project" value="InterPro"/>
</dbReference>
<feature type="binding site" evidence="5">
    <location>
        <position position="290"/>
    </location>
    <ligand>
        <name>substrate</name>
    </ligand>
</feature>
<evidence type="ECO:0000256" key="4">
    <source>
        <dbReference type="PIRSR" id="PIRSR607724-1"/>
    </source>
</evidence>
<feature type="active site" evidence="4">
    <location>
        <position position="273"/>
    </location>
</feature>
<dbReference type="GO" id="GO:0005737">
    <property type="term" value="C:cytoplasm"/>
    <property type="evidence" value="ECO:0007669"/>
    <property type="project" value="TreeGrafter"/>
</dbReference>
<dbReference type="GO" id="GO:0009225">
    <property type="term" value="P:nucleotide-sugar metabolic process"/>
    <property type="evidence" value="ECO:0007669"/>
    <property type="project" value="TreeGrafter"/>
</dbReference>
<dbReference type="GO" id="GO:1990966">
    <property type="term" value="P:ATP generation from poly-ADP-D-ribose"/>
    <property type="evidence" value="ECO:0007669"/>
    <property type="project" value="TreeGrafter"/>
</dbReference>
<reference evidence="8" key="1">
    <citation type="journal article" date="2016" name="Nat. Genet.">
        <title>A high-quality carrot genome assembly provides new insights into carotenoid accumulation and asterid genome evolution.</title>
        <authorList>
            <person name="Iorizzo M."/>
            <person name="Ellison S."/>
            <person name="Senalik D."/>
            <person name="Zeng P."/>
            <person name="Satapoomin P."/>
            <person name="Huang J."/>
            <person name="Bowman M."/>
            <person name="Iovene M."/>
            <person name="Sanseverino W."/>
            <person name="Cavagnaro P."/>
            <person name="Yildiz M."/>
            <person name="Macko-Podgorni A."/>
            <person name="Moranska E."/>
            <person name="Grzebelus E."/>
            <person name="Grzebelus D."/>
            <person name="Ashrafi H."/>
            <person name="Zheng Z."/>
            <person name="Cheng S."/>
            <person name="Spooner D."/>
            <person name="Van Deynze A."/>
            <person name="Simon P."/>
        </authorList>
    </citation>
    <scope>NUCLEOTIDE SEQUENCE</scope>
    <source>
        <tissue evidence="8">Leaf</tissue>
    </source>
</reference>
<dbReference type="InterPro" id="IPR007724">
    <property type="entry name" value="Poly_GlycHdrlase"/>
</dbReference>
<dbReference type="Pfam" id="PF05028">
    <property type="entry name" value="PARG_cat_C"/>
    <property type="match status" value="1"/>
</dbReference>
<dbReference type="EMBL" id="CP093345">
    <property type="protein sequence ID" value="WOG93777.1"/>
    <property type="molecule type" value="Genomic_DNA"/>
</dbReference>
<protein>
    <recommendedName>
        <fullName evidence="2">poly(ADP-ribose) glycohydrolase</fullName>
        <ecNumber evidence="2">3.2.1.143</ecNumber>
    </recommendedName>
</protein>
<dbReference type="Pfam" id="PF20811">
    <property type="entry name" value="PARG_cat_N"/>
    <property type="match status" value="1"/>
</dbReference>
<keyword evidence="3" id="KW-0378">Hydrolase</keyword>
<dbReference type="GO" id="GO:0004649">
    <property type="term" value="F:poly(ADP-ribose) glycohydrolase activity"/>
    <property type="evidence" value="ECO:0007669"/>
    <property type="project" value="UniProtKB-EC"/>
</dbReference>
<accession>A0AAF0WQ89</accession>
<feature type="active site" evidence="4">
    <location>
        <position position="292"/>
    </location>
</feature>
<feature type="binding site" evidence="5">
    <location>
        <position position="331"/>
    </location>
    <ligand>
        <name>substrate</name>
    </ligand>
</feature>
<dbReference type="PANTHER" id="PTHR12837:SF0">
    <property type="entry name" value="POLY(ADP-RIBOSE) GLYCOHYDROLASE"/>
    <property type="match status" value="1"/>
</dbReference>
<evidence type="ECO:0000259" key="6">
    <source>
        <dbReference type="Pfam" id="PF05028"/>
    </source>
</evidence>
<evidence type="ECO:0000256" key="2">
    <source>
        <dbReference type="ARBA" id="ARBA00012255"/>
    </source>
</evidence>
<keyword evidence="9" id="KW-1185">Reference proteome</keyword>
<dbReference type="EC" id="3.2.1.143" evidence="2"/>
<sequence length="530" mass="59951">MENREEVKSIIRYLPVFLRSSNIFWPPPVVEALKSLSGGPNCSNVDSGELLFLAISDMRNSLSLSADPLSPSAPHGISLFFDDLMSRAEATKWFGDVVPELAKLVLRLPALLESHYVNAQQGTALRLLESQEPGIVLLSQELVGALLACSLLCLFPVAIRGAKRLPTINFDQLFAGMNSFTNFCFFRSLYDSYDEKQENKIKCIVHYFERISSHMPRGNISFMRKVLPLQQSSFAISYPMPGLWKKSTVSLCPFQVYSSGLIEDQTEEALEVDFANKYIGGGVLHKGCLQEEIRFVINPELILGMLFLPAMAKNEAIEIVGAERFSNYTGYASSFRFSGNYMDKRDVDMSGRRKTRITAIDAKSNPGYRQYKVEYIMREINKAYCGFIDQSYIQDIRPPRDNKILSIDKLNKDFERKGDQCMGQHDSIGIATGNWGCGAFGGDPELKTIIQWLAASQASRPFISYYTFGIDKLQSLDQVTRWIMSQKWTVGDLWNMLIEYSSQKLQRETKVGFCSWLLPSLHAHDPMDLY</sequence>
<feature type="active site" evidence="4">
    <location>
        <position position="291"/>
    </location>
</feature>
<dbReference type="Proteomes" id="UP000077755">
    <property type="component" value="Chromosome 3"/>
</dbReference>
<dbReference type="AlphaFoldDB" id="A0AAF0WQ89"/>
<organism evidence="8 9">
    <name type="scientific">Daucus carota subsp. sativus</name>
    <name type="common">Carrot</name>
    <dbReference type="NCBI Taxonomy" id="79200"/>
    <lineage>
        <taxon>Eukaryota</taxon>
        <taxon>Viridiplantae</taxon>
        <taxon>Streptophyta</taxon>
        <taxon>Embryophyta</taxon>
        <taxon>Tracheophyta</taxon>
        <taxon>Spermatophyta</taxon>
        <taxon>Magnoliopsida</taxon>
        <taxon>eudicotyledons</taxon>
        <taxon>Gunneridae</taxon>
        <taxon>Pentapetalae</taxon>
        <taxon>asterids</taxon>
        <taxon>campanulids</taxon>
        <taxon>Apiales</taxon>
        <taxon>Apiaceae</taxon>
        <taxon>Apioideae</taxon>
        <taxon>Scandiceae</taxon>
        <taxon>Daucinae</taxon>
        <taxon>Daucus</taxon>
        <taxon>Daucus sect. Daucus</taxon>
    </lineage>
</organism>
<evidence type="ECO:0000256" key="1">
    <source>
        <dbReference type="ARBA" id="ARBA00009545"/>
    </source>
</evidence>
<evidence type="ECO:0000313" key="9">
    <source>
        <dbReference type="Proteomes" id="UP000077755"/>
    </source>
</evidence>
<feature type="domain" description="PARG catalytic Macro" evidence="6">
    <location>
        <begin position="244"/>
        <end position="474"/>
    </location>
</feature>
<comment type="similarity">
    <text evidence="1">Belongs to the poly(ADP-ribose) glycohydrolase family.</text>
</comment>
<evidence type="ECO:0000259" key="7">
    <source>
        <dbReference type="Pfam" id="PF20811"/>
    </source>
</evidence>
<evidence type="ECO:0000313" key="8">
    <source>
        <dbReference type="EMBL" id="WOG93777.1"/>
    </source>
</evidence>
<proteinExistence type="inferred from homology"/>
<evidence type="ECO:0000256" key="3">
    <source>
        <dbReference type="ARBA" id="ARBA00022801"/>
    </source>
</evidence>